<dbReference type="RefSeq" id="WP_230097490.1">
    <property type="nucleotide sequence ID" value="NZ_CAKKNS010000010.1"/>
</dbReference>
<feature type="transmembrane region" description="Helical" evidence="2">
    <location>
        <begin position="518"/>
        <end position="537"/>
    </location>
</feature>
<organism evidence="4 5">
    <name type="scientific">Periweissella fabaria</name>
    <dbReference type="NCBI Taxonomy" id="546157"/>
    <lineage>
        <taxon>Bacteria</taxon>
        <taxon>Bacillati</taxon>
        <taxon>Bacillota</taxon>
        <taxon>Bacilli</taxon>
        <taxon>Lactobacillales</taxon>
        <taxon>Lactobacillaceae</taxon>
        <taxon>Periweissella</taxon>
    </lineage>
</organism>
<protein>
    <recommendedName>
        <fullName evidence="3">Phage tail tape measure protein domain-containing protein</fullName>
    </recommendedName>
</protein>
<dbReference type="PANTHER" id="PTHR37813">
    <property type="entry name" value="FELS-2 PROPHAGE PROTEIN"/>
    <property type="match status" value="1"/>
</dbReference>
<evidence type="ECO:0000313" key="4">
    <source>
        <dbReference type="EMBL" id="CAH0417468.1"/>
    </source>
</evidence>
<dbReference type="EMBL" id="CAKKNS010000010">
    <property type="protein sequence ID" value="CAH0417468.1"/>
    <property type="molecule type" value="Genomic_DNA"/>
</dbReference>
<feature type="transmembrane region" description="Helical" evidence="2">
    <location>
        <begin position="606"/>
        <end position="625"/>
    </location>
</feature>
<accession>A0ABM8Z7T4</accession>
<gene>
    <name evidence="4" type="ORF">WFA24289_01809</name>
</gene>
<evidence type="ECO:0000256" key="2">
    <source>
        <dbReference type="SAM" id="Phobius"/>
    </source>
</evidence>
<feature type="transmembrane region" description="Helical" evidence="2">
    <location>
        <begin position="490"/>
        <end position="511"/>
    </location>
</feature>
<evidence type="ECO:0000313" key="5">
    <source>
        <dbReference type="Proteomes" id="UP000789707"/>
    </source>
</evidence>
<dbReference type="InterPro" id="IPR010090">
    <property type="entry name" value="Phage_tape_meas"/>
</dbReference>
<dbReference type="Proteomes" id="UP000789707">
    <property type="component" value="Unassembled WGS sequence"/>
</dbReference>
<evidence type="ECO:0000256" key="1">
    <source>
        <dbReference type="ARBA" id="ARBA00022612"/>
    </source>
</evidence>
<keyword evidence="2" id="KW-0812">Transmembrane</keyword>
<feature type="domain" description="Phage tail tape measure protein" evidence="3">
    <location>
        <begin position="219"/>
        <end position="405"/>
    </location>
</feature>
<proteinExistence type="predicted"/>
<name>A0ABM8Z7T4_9LACO</name>
<keyword evidence="2" id="KW-1133">Transmembrane helix</keyword>
<feature type="transmembrane region" description="Helical" evidence="2">
    <location>
        <begin position="543"/>
        <end position="559"/>
    </location>
</feature>
<reference evidence="4 5" key="1">
    <citation type="submission" date="2021-11" db="EMBL/GenBank/DDBJ databases">
        <authorList>
            <person name="Depoorter E."/>
        </authorList>
    </citation>
    <scope>NUCLEOTIDE SEQUENCE [LARGE SCALE GENOMIC DNA]</scope>
    <source>
        <strain evidence="4 5">LMG 24289</strain>
    </source>
</reference>
<keyword evidence="5" id="KW-1185">Reference proteome</keyword>
<dbReference type="Pfam" id="PF10145">
    <property type="entry name" value="PhageMin_Tail"/>
    <property type="match status" value="1"/>
</dbReference>
<evidence type="ECO:0000259" key="3">
    <source>
        <dbReference type="Pfam" id="PF10145"/>
    </source>
</evidence>
<dbReference type="Gene3D" id="1.20.120.20">
    <property type="entry name" value="Apolipoprotein"/>
    <property type="match status" value="1"/>
</dbReference>
<keyword evidence="2" id="KW-0472">Membrane</keyword>
<sequence length="846" mass="87951">MAGGRIKGITIEIDGDTKGLDSALKGVNSQTAKTSSELRDVNKLLKLDPGNTELVAQKQKLLSKAVESTATKLDTLKGAQAQVQAQFSKGEIGEEQYRGFQREVQATEAQLGRLKGGLQDTINYLNGSSDAAAQAEAGFKKGASGASELEKNVSTLTKIQVGEFLKGIADKAAELGKDVIGTGLEFADAQSKMQSSMGLTAGQAKQTGDVVKTVFKSGMVDSVDEAFESVKSVKQAFSDLNNTDFKTVTLNLQGIATNGGVDIQEAANASSQAMKGFGISGKNSTDLIAKGLQDNLNKQGDFLDTVNEYSPTFKDAGISAGGMLNVLNAGMKAGAFNTDKVADAVKEFQLKLTAGQLDKPMTAFSKSTQGVFAEFKKGKATSAEVMAAVGKDLKSMPANEAKAAVQGIGTQFEDLGTDVSAALLQATTGTEKFAGAAKKMDEHTPGQELKRAINSLKTSLSDLMPTFTPVIKALTGIVNAFENAPGPVKVTIAVIGALASVIAVLLPVIAVMGTAFSVMAPVLGVIGGAFTGLGAILIGPVGLAIAAVIAAVTAVILVIKNWGTIVDWLKGIWGGISGFFSGLWDGIKQIFSVTVGWIGTFLSSKFGQIVLFVINPFAGMVNFIIQNWNSIKAITSAVVGWMGSFISGAWNGIKAVTSAAWNGIKDVTSTVWNNIKSVTSSVWNGIKSAMTNPIQTAKGIISGIINTIKGLFNFKLRFPEVSIPHIKLPHFNLSGSFDPLKGKIPSIGINWYAKGGIFKKPTLFAGNGGFNGVGEAGPEAALPLNDKTLGGIGRGIIDALGGDMGGINLTINVNADVTPATIKKIQGAVVDGITRAQNARTRAIGG</sequence>
<keyword evidence="1" id="KW-1188">Viral release from host cell</keyword>
<dbReference type="PANTHER" id="PTHR37813:SF1">
    <property type="entry name" value="FELS-2 PROPHAGE PROTEIN"/>
    <property type="match status" value="1"/>
</dbReference>
<comment type="caution">
    <text evidence="4">The sequence shown here is derived from an EMBL/GenBank/DDBJ whole genome shotgun (WGS) entry which is preliminary data.</text>
</comment>
<feature type="transmembrane region" description="Helical" evidence="2">
    <location>
        <begin position="571"/>
        <end position="591"/>
    </location>
</feature>